<dbReference type="InterPro" id="IPR050511">
    <property type="entry name" value="AMPK_gamma/SDS23_families"/>
</dbReference>
<gene>
    <name evidence="5" type="ORF">CYY_003421</name>
</gene>
<accession>A0A8J4PWW8</accession>
<dbReference type="AlphaFoldDB" id="A0A8J4PWW8"/>
<feature type="domain" description="CBS" evidence="4">
    <location>
        <begin position="335"/>
        <end position="395"/>
    </location>
</feature>
<keyword evidence="1" id="KW-0677">Repeat</keyword>
<dbReference type="EMBL" id="AJWJ01000106">
    <property type="protein sequence ID" value="KAF2075292.1"/>
    <property type="molecule type" value="Genomic_DNA"/>
</dbReference>
<evidence type="ECO:0000313" key="5">
    <source>
        <dbReference type="EMBL" id="KAF2075292.1"/>
    </source>
</evidence>
<protein>
    <recommendedName>
        <fullName evidence="4">CBS domain-containing protein</fullName>
    </recommendedName>
</protein>
<organism evidence="5 6">
    <name type="scientific">Polysphondylium violaceum</name>
    <dbReference type="NCBI Taxonomy" id="133409"/>
    <lineage>
        <taxon>Eukaryota</taxon>
        <taxon>Amoebozoa</taxon>
        <taxon>Evosea</taxon>
        <taxon>Eumycetozoa</taxon>
        <taxon>Dictyostelia</taxon>
        <taxon>Dictyosteliales</taxon>
        <taxon>Dictyosteliaceae</taxon>
        <taxon>Polysphondylium</taxon>
    </lineage>
</organism>
<dbReference type="CDD" id="cd02205">
    <property type="entry name" value="CBS_pair_SF"/>
    <property type="match status" value="1"/>
</dbReference>
<evidence type="ECO:0000313" key="6">
    <source>
        <dbReference type="Proteomes" id="UP000695562"/>
    </source>
</evidence>
<reference evidence="5" key="1">
    <citation type="submission" date="2020-01" db="EMBL/GenBank/DDBJ databases">
        <title>Development of genomics and gene disruption for Polysphondylium violaceum indicates a role for the polyketide synthase stlB in stalk morphogenesis.</title>
        <authorList>
            <person name="Narita B."/>
            <person name="Kawabe Y."/>
            <person name="Kin K."/>
            <person name="Saito T."/>
            <person name="Gibbs R."/>
            <person name="Kuspa A."/>
            <person name="Muzny D."/>
            <person name="Queller D."/>
            <person name="Richards S."/>
            <person name="Strassman J."/>
            <person name="Sucgang R."/>
            <person name="Worley K."/>
            <person name="Schaap P."/>
        </authorList>
    </citation>
    <scope>NUCLEOTIDE SEQUENCE</scope>
    <source>
        <strain evidence="5">QSvi11</strain>
    </source>
</reference>
<name>A0A8J4PWW8_9MYCE</name>
<dbReference type="Pfam" id="PF00571">
    <property type="entry name" value="CBS"/>
    <property type="match status" value="2"/>
</dbReference>
<dbReference type="Gene3D" id="3.10.580.10">
    <property type="entry name" value="CBS-domain"/>
    <property type="match status" value="2"/>
</dbReference>
<dbReference type="PANTHER" id="PTHR13780">
    <property type="entry name" value="AMP-ACTIVATED PROTEIN KINASE, GAMMA REGULATORY SUBUNIT"/>
    <property type="match status" value="1"/>
</dbReference>
<keyword evidence="2 3" id="KW-0129">CBS domain</keyword>
<dbReference type="SUPFAM" id="SSF54631">
    <property type="entry name" value="CBS-domain pair"/>
    <property type="match status" value="2"/>
</dbReference>
<dbReference type="PANTHER" id="PTHR13780:SF36">
    <property type="entry name" value="CBS DOMAIN-CONTAINING PROTEIN"/>
    <property type="match status" value="1"/>
</dbReference>
<dbReference type="Proteomes" id="UP000695562">
    <property type="component" value="Unassembled WGS sequence"/>
</dbReference>
<keyword evidence="6" id="KW-1185">Reference proteome</keyword>
<evidence type="ECO:0000256" key="3">
    <source>
        <dbReference type="PROSITE-ProRule" id="PRU00703"/>
    </source>
</evidence>
<evidence type="ECO:0000259" key="4">
    <source>
        <dbReference type="PROSITE" id="PS51371"/>
    </source>
</evidence>
<comment type="caution">
    <text evidence="5">The sequence shown here is derived from an EMBL/GenBank/DDBJ whole genome shotgun (WGS) entry which is preliminary data.</text>
</comment>
<dbReference type="PROSITE" id="PS51371">
    <property type="entry name" value="CBS"/>
    <property type="match status" value="2"/>
</dbReference>
<feature type="domain" description="CBS" evidence="4">
    <location>
        <begin position="90"/>
        <end position="150"/>
    </location>
</feature>
<evidence type="ECO:0000256" key="2">
    <source>
        <dbReference type="ARBA" id="ARBA00023122"/>
    </source>
</evidence>
<sequence>MLNIRVNPGAFIENRLIKFKNSIVSTLSGEQSNNQYCFSNLHKEEEKYYQPINVSMTDEETTSPCNSSTTTNLENVQSLLELSIEDIPKLSSKNLITLKRSDSIDTAFKTLSTNDISCCPVMDPKFGFIGIIDTFDIVACVLSLFNKNESEKGKQMKNVGINYFSLSIDPISVVMRGSNINEQSKIMESNSVFSLLDAFDRYQLNRVMIYQDTRGTCDMYKPPVLSRIISQKDLFKWIWNNPSAKSQLIECCKSQTIESIYSKNPTFVTDSTQTIEVLKMLHISKISSIAVVNDKGRIKNEISTNSWKRMKGMNEKNIDLLFQDCSSFLQKTKKQHKEIYTCSPTTNIDIVWDLIARKGIRRVWVLNEKKLLIGVVTISDLFSHLKVLLKTYLDSIPSSFVTNSQQ</sequence>
<evidence type="ECO:0000256" key="1">
    <source>
        <dbReference type="ARBA" id="ARBA00022737"/>
    </source>
</evidence>
<proteinExistence type="predicted"/>
<dbReference type="OrthoDB" id="449052at2759"/>
<dbReference type="InterPro" id="IPR000644">
    <property type="entry name" value="CBS_dom"/>
</dbReference>
<dbReference type="SMART" id="SM00116">
    <property type="entry name" value="CBS"/>
    <property type="match status" value="3"/>
</dbReference>
<dbReference type="InterPro" id="IPR046342">
    <property type="entry name" value="CBS_dom_sf"/>
</dbReference>